<reference evidence="1 2" key="1">
    <citation type="submission" date="2018-05" db="EMBL/GenBank/DDBJ databases">
        <title>Description of Sphingomonas pokkalii sp nov, isolated from the rhizosphere of saline tolerant pokkali rice and its draft genome analysis.</title>
        <authorList>
            <person name="Menon R."/>
            <person name="Kumari S."/>
            <person name="Rameshkumar N."/>
        </authorList>
    </citation>
    <scope>NUCLEOTIDE SEQUENCE [LARGE SCALE GENOMIC DNA]</scope>
    <source>
        <strain evidence="1 2">L3B27</strain>
    </source>
</reference>
<sequence length="134" mass="13990">MPLTARIRHSTHARRVFALLLLCVLAIRAAIPTGYMPVAYAHGITISFCTGQGAVKAFLPIPQREDGHDHHGPAAPPCAFAAGLGGPLIEPIETAFGVKVPQTFNAVPPHAMEDMAVHSLAAPPPPAQGPPSRA</sequence>
<organism evidence="1 2">
    <name type="scientific">Sphingomonas pokkalii</name>
    <dbReference type="NCBI Taxonomy" id="2175090"/>
    <lineage>
        <taxon>Bacteria</taxon>
        <taxon>Pseudomonadati</taxon>
        <taxon>Pseudomonadota</taxon>
        <taxon>Alphaproteobacteria</taxon>
        <taxon>Sphingomonadales</taxon>
        <taxon>Sphingomonadaceae</taxon>
        <taxon>Sphingomonas</taxon>
    </lineage>
</organism>
<dbReference type="RefSeq" id="WP_116468452.1">
    <property type="nucleotide sequence ID" value="NZ_QENQ01000001.1"/>
</dbReference>
<gene>
    <name evidence="1" type="ORF">DD559_06400</name>
</gene>
<evidence type="ECO:0000313" key="1">
    <source>
        <dbReference type="EMBL" id="PVX29010.1"/>
    </source>
</evidence>
<dbReference type="EMBL" id="QENQ01000001">
    <property type="protein sequence ID" value="PVX29010.1"/>
    <property type="molecule type" value="Genomic_DNA"/>
</dbReference>
<keyword evidence="2" id="KW-1185">Reference proteome</keyword>
<evidence type="ECO:0008006" key="3">
    <source>
        <dbReference type="Google" id="ProtNLM"/>
    </source>
</evidence>
<comment type="caution">
    <text evidence="1">The sequence shown here is derived from an EMBL/GenBank/DDBJ whole genome shotgun (WGS) entry which is preliminary data.</text>
</comment>
<dbReference type="Proteomes" id="UP000245890">
    <property type="component" value="Unassembled WGS sequence"/>
</dbReference>
<dbReference type="AlphaFoldDB" id="A0A2U0SCF9"/>
<protein>
    <recommendedName>
        <fullName evidence="3">DUF2946 domain-containing protein</fullName>
    </recommendedName>
</protein>
<evidence type="ECO:0000313" key="2">
    <source>
        <dbReference type="Proteomes" id="UP000245890"/>
    </source>
</evidence>
<accession>A0A2U0SCF9</accession>
<dbReference type="OrthoDB" id="7570555at2"/>
<name>A0A2U0SCF9_9SPHN</name>
<proteinExistence type="predicted"/>